<dbReference type="Gene3D" id="6.10.140.2220">
    <property type="match status" value="1"/>
</dbReference>
<dbReference type="PROSITE" id="PS50865">
    <property type="entry name" value="ZF_MYND_2"/>
    <property type="match status" value="2"/>
</dbReference>
<dbReference type="EMBL" id="CALNXJ010000006">
    <property type="protein sequence ID" value="CAH3042133.1"/>
    <property type="molecule type" value="Genomic_DNA"/>
</dbReference>
<evidence type="ECO:0000256" key="2">
    <source>
        <dbReference type="ARBA" id="ARBA00022771"/>
    </source>
</evidence>
<protein>
    <recommendedName>
        <fullName evidence="5">MYND-type domain-containing protein</fullName>
    </recommendedName>
</protein>
<keyword evidence="3" id="KW-0862">Zinc</keyword>
<evidence type="ECO:0000256" key="1">
    <source>
        <dbReference type="ARBA" id="ARBA00022723"/>
    </source>
</evidence>
<feature type="domain" description="MYND-type" evidence="5">
    <location>
        <begin position="72"/>
        <end position="110"/>
    </location>
</feature>
<evidence type="ECO:0000259" key="5">
    <source>
        <dbReference type="PROSITE" id="PS50865"/>
    </source>
</evidence>
<feature type="non-terminal residue" evidence="6">
    <location>
        <position position="1"/>
    </location>
</feature>
<evidence type="ECO:0000256" key="4">
    <source>
        <dbReference type="PROSITE-ProRule" id="PRU00134"/>
    </source>
</evidence>
<dbReference type="Proteomes" id="UP001159428">
    <property type="component" value="Unassembled WGS sequence"/>
</dbReference>
<dbReference type="PROSITE" id="PS01360">
    <property type="entry name" value="ZF_MYND_1"/>
    <property type="match status" value="2"/>
</dbReference>
<comment type="caution">
    <text evidence="6">The sequence shown here is derived from an EMBL/GenBank/DDBJ whole genome shotgun (WGS) entry which is preliminary data.</text>
</comment>
<keyword evidence="7" id="KW-1185">Reference proteome</keyword>
<evidence type="ECO:0000313" key="7">
    <source>
        <dbReference type="Proteomes" id="UP001159428"/>
    </source>
</evidence>
<accession>A0AAU9W150</accession>
<dbReference type="Pfam" id="PF14737">
    <property type="entry name" value="DUF4470"/>
    <property type="match status" value="1"/>
</dbReference>
<organism evidence="6 7">
    <name type="scientific">Pocillopora meandrina</name>
    <dbReference type="NCBI Taxonomy" id="46732"/>
    <lineage>
        <taxon>Eukaryota</taxon>
        <taxon>Metazoa</taxon>
        <taxon>Cnidaria</taxon>
        <taxon>Anthozoa</taxon>
        <taxon>Hexacorallia</taxon>
        <taxon>Scleractinia</taxon>
        <taxon>Astrocoeniina</taxon>
        <taxon>Pocilloporidae</taxon>
        <taxon>Pocillopora</taxon>
    </lineage>
</organism>
<keyword evidence="1" id="KW-0479">Metal-binding</keyword>
<name>A0AAU9W150_9CNID</name>
<dbReference type="Pfam" id="PF01753">
    <property type="entry name" value="zf-MYND"/>
    <property type="match status" value="1"/>
</dbReference>
<evidence type="ECO:0000256" key="3">
    <source>
        <dbReference type="ARBA" id="ARBA00022833"/>
    </source>
</evidence>
<gene>
    <name evidence="6" type="ORF">PMEA_00028610</name>
</gene>
<dbReference type="GO" id="GO:0008270">
    <property type="term" value="F:zinc ion binding"/>
    <property type="evidence" value="ECO:0007669"/>
    <property type="project" value="UniProtKB-KW"/>
</dbReference>
<dbReference type="InterPro" id="IPR002893">
    <property type="entry name" value="Znf_MYND"/>
</dbReference>
<feature type="domain" description="MYND-type" evidence="5">
    <location>
        <begin position="22"/>
        <end position="63"/>
    </location>
</feature>
<dbReference type="AlphaFoldDB" id="A0AAU9W150"/>
<proteinExistence type="predicted"/>
<dbReference type="InterPro" id="IPR027974">
    <property type="entry name" value="DUF4470"/>
</dbReference>
<evidence type="ECO:0000313" key="6">
    <source>
        <dbReference type="EMBL" id="CAH3042133.1"/>
    </source>
</evidence>
<sequence>EIVLVSHIQGDNLAKMLKNDRCWRCDVSCKSPTPKVCCSRCEVAYYCSETCKNRDLFRHQVDCQAATLKRTCSGCSKESSRLKQCGSCLQAWYCNQACLKKSWPAHKASCQKMTRNTREMSLNIKKHHDLVEFSPGTATVYYWGNIPAQDLIKFPLNEGSEYSKPISVLACGVGDPRNIVLSVSKLPEVYQEELTFVLNDICACTLARTILLLYMIFKGGEEAASSVTQIWYSLRLSEDDYKLVINALEELIQTSSLEELTGDTMRMEQNQLKEVTHVWRTWLNLSSRKEKWISEARRRRFDNPQAKEGMKLYLAEIPKEHKKSASDWFANGILSSKESRGALFFENFTLTGSDYQNSRNRGPFSYIIQSSVSPFLSWDYNDVCRVSRAPSILKMYSEYVGQVLKKCSVRLATRQVKFHFLLCNCMEITPFLPPDRKYDRVTTSNIADFVPLGTLLDTLLPHMNLNNPLSVIITEFQNWVQFTDWQFRAAKFACDLTRGDNFRKKVLEDTKSHAIAYSDARQAFVEYQDHSVEFITFLRAALVASEVHFQSNRKQTWSSVADYNGLIVRNFLRCQNRVFPAKWLLNCRRVTMLNGFERAVEWIVKPS</sequence>
<keyword evidence="2 4" id="KW-0863">Zinc-finger</keyword>
<dbReference type="SUPFAM" id="SSF144232">
    <property type="entry name" value="HIT/MYND zinc finger-like"/>
    <property type="match status" value="1"/>
</dbReference>
<reference evidence="6 7" key="1">
    <citation type="submission" date="2022-05" db="EMBL/GenBank/DDBJ databases">
        <authorList>
            <consortium name="Genoscope - CEA"/>
            <person name="William W."/>
        </authorList>
    </citation>
    <scope>NUCLEOTIDE SEQUENCE [LARGE SCALE GENOMIC DNA]</scope>
</reference>